<organism evidence="2 3">
    <name type="scientific">Fulvivirga marina</name>
    <dbReference type="NCBI Taxonomy" id="2494733"/>
    <lineage>
        <taxon>Bacteria</taxon>
        <taxon>Pseudomonadati</taxon>
        <taxon>Bacteroidota</taxon>
        <taxon>Cytophagia</taxon>
        <taxon>Cytophagales</taxon>
        <taxon>Fulvivirgaceae</taxon>
        <taxon>Fulvivirga</taxon>
    </lineage>
</organism>
<dbReference type="AlphaFoldDB" id="A0A937KBP6"/>
<dbReference type="InterPro" id="IPR029063">
    <property type="entry name" value="SAM-dependent_MTases_sf"/>
</dbReference>
<dbReference type="Pfam" id="PF08241">
    <property type="entry name" value="Methyltransf_11"/>
    <property type="match status" value="1"/>
</dbReference>
<dbReference type="Gene3D" id="3.40.50.150">
    <property type="entry name" value="Vaccinia Virus protein VP39"/>
    <property type="match status" value="1"/>
</dbReference>
<dbReference type="SUPFAM" id="SSF53335">
    <property type="entry name" value="S-adenosyl-L-methionine-dependent methyltransferases"/>
    <property type="match status" value="1"/>
</dbReference>
<dbReference type="GO" id="GO:0032259">
    <property type="term" value="P:methylation"/>
    <property type="evidence" value="ECO:0007669"/>
    <property type="project" value="UniProtKB-KW"/>
</dbReference>
<keyword evidence="2" id="KW-0808">Transferase</keyword>
<evidence type="ECO:0000313" key="3">
    <source>
        <dbReference type="Proteomes" id="UP000614216"/>
    </source>
</evidence>
<keyword evidence="3" id="KW-1185">Reference proteome</keyword>
<name>A0A937KBP6_9BACT</name>
<protein>
    <submittedName>
        <fullName evidence="2">Class I SAM-dependent methyltransferase</fullName>
    </submittedName>
</protein>
<dbReference type="Proteomes" id="UP000614216">
    <property type="component" value="Unassembled WGS sequence"/>
</dbReference>
<keyword evidence="2" id="KW-0489">Methyltransferase</keyword>
<dbReference type="GO" id="GO:0008757">
    <property type="term" value="F:S-adenosylmethionine-dependent methyltransferase activity"/>
    <property type="evidence" value="ECO:0007669"/>
    <property type="project" value="InterPro"/>
</dbReference>
<accession>A0A937KBP6</accession>
<dbReference type="CDD" id="cd02440">
    <property type="entry name" value="AdoMet_MTases"/>
    <property type="match status" value="1"/>
</dbReference>
<dbReference type="InterPro" id="IPR013216">
    <property type="entry name" value="Methyltransf_11"/>
</dbReference>
<evidence type="ECO:0000313" key="2">
    <source>
        <dbReference type="EMBL" id="MBL6446359.1"/>
    </source>
</evidence>
<feature type="domain" description="Methyltransferase type 11" evidence="1">
    <location>
        <begin position="56"/>
        <end position="155"/>
    </location>
</feature>
<dbReference type="RefSeq" id="WP_202855907.1">
    <property type="nucleotide sequence ID" value="NZ_JAEUGD010000024.1"/>
</dbReference>
<reference evidence="2" key="1">
    <citation type="submission" date="2021-01" db="EMBL/GenBank/DDBJ databases">
        <title>Fulvivirga kasyanovii gen. nov., sp nov., a novel member of the phylum Bacteroidetes isolated from seawater in a mussel farm.</title>
        <authorList>
            <person name="Zhao L.-H."/>
            <person name="Wang Z.-J."/>
        </authorList>
    </citation>
    <scope>NUCLEOTIDE SEQUENCE</scope>
    <source>
        <strain evidence="2">29W222</strain>
    </source>
</reference>
<evidence type="ECO:0000259" key="1">
    <source>
        <dbReference type="Pfam" id="PF08241"/>
    </source>
</evidence>
<gene>
    <name evidence="2" type="ORF">JMN32_08575</name>
</gene>
<sequence>MKKEMTETELREMEIQLGRPSGELGIEIGEIMNETNTGMTRNSIEFLDLQDGNSVLELGHGNCRHLEKLLETANNLCYCGLEISDLMHEEAQRINQEIIANQKADLRLYDGLEIPYSDNYFDRIMTVNTIYFWKEPIKLLHEIGRKLKPNGHLVITFAQKNFMKNLPFVGQHFTLYDKGDIDKLVKKSKLELTEYLDKTEVVKSKAGESVERFYSMAKLTKK</sequence>
<dbReference type="EMBL" id="JAEUGD010000024">
    <property type="protein sequence ID" value="MBL6446359.1"/>
    <property type="molecule type" value="Genomic_DNA"/>
</dbReference>
<proteinExistence type="predicted"/>
<comment type="caution">
    <text evidence="2">The sequence shown here is derived from an EMBL/GenBank/DDBJ whole genome shotgun (WGS) entry which is preliminary data.</text>
</comment>